<name>A0AAN6RPP5_9PEZI</name>
<keyword evidence="5" id="KW-1185">Reference proteome</keyword>
<proteinExistence type="predicted"/>
<organism evidence="4 5">
    <name type="scientific">Staphylotrichum tortipilum</name>
    <dbReference type="NCBI Taxonomy" id="2831512"/>
    <lineage>
        <taxon>Eukaryota</taxon>
        <taxon>Fungi</taxon>
        <taxon>Dikarya</taxon>
        <taxon>Ascomycota</taxon>
        <taxon>Pezizomycotina</taxon>
        <taxon>Sordariomycetes</taxon>
        <taxon>Sordariomycetidae</taxon>
        <taxon>Sordariales</taxon>
        <taxon>Chaetomiaceae</taxon>
        <taxon>Staphylotrichum</taxon>
    </lineage>
</organism>
<gene>
    <name evidence="4" type="ORF">C8A05DRAFT_37553</name>
</gene>
<keyword evidence="1" id="KW-0479">Metal-binding</keyword>
<evidence type="ECO:0000259" key="3">
    <source>
        <dbReference type="PROSITE" id="PS00498"/>
    </source>
</evidence>
<evidence type="ECO:0000256" key="2">
    <source>
        <dbReference type="ARBA" id="ARBA00023002"/>
    </source>
</evidence>
<evidence type="ECO:0000256" key="1">
    <source>
        <dbReference type="ARBA" id="ARBA00022723"/>
    </source>
</evidence>
<protein>
    <submittedName>
        <fullName evidence="4">Tyrosinase-like protein</fullName>
    </submittedName>
</protein>
<dbReference type="SUPFAM" id="SSF48056">
    <property type="entry name" value="Di-copper centre-containing domain"/>
    <property type="match status" value="1"/>
</dbReference>
<dbReference type="PROSITE" id="PS00498">
    <property type="entry name" value="TYROSINASE_2"/>
    <property type="match status" value="1"/>
</dbReference>
<reference evidence="4" key="2">
    <citation type="submission" date="2023-05" db="EMBL/GenBank/DDBJ databases">
        <authorList>
            <consortium name="Lawrence Berkeley National Laboratory"/>
            <person name="Steindorff A."/>
            <person name="Hensen N."/>
            <person name="Bonometti L."/>
            <person name="Westerberg I."/>
            <person name="Brannstrom I.O."/>
            <person name="Guillou S."/>
            <person name="Cros-Aarteil S."/>
            <person name="Calhoun S."/>
            <person name="Haridas S."/>
            <person name="Kuo A."/>
            <person name="Mondo S."/>
            <person name="Pangilinan J."/>
            <person name="Riley R."/>
            <person name="Labutti K."/>
            <person name="Andreopoulos B."/>
            <person name="Lipzen A."/>
            <person name="Chen C."/>
            <person name="Yanf M."/>
            <person name="Daum C."/>
            <person name="Ng V."/>
            <person name="Clum A."/>
            <person name="Ohm R."/>
            <person name="Martin F."/>
            <person name="Silar P."/>
            <person name="Natvig D."/>
            <person name="Lalanne C."/>
            <person name="Gautier V."/>
            <person name="Ament-Velasquez S.L."/>
            <person name="Kruys A."/>
            <person name="Hutchinson M.I."/>
            <person name="Powell A.J."/>
            <person name="Barry K."/>
            <person name="Miller A.N."/>
            <person name="Grigoriev I.V."/>
            <person name="Debuchy R."/>
            <person name="Gladieux P."/>
            <person name="Thoren M.H."/>
            <person name="Johannesson H."/>
        </authorList>
    </citation>
    <scope>NUCLEOTIDE SEQUENCE</scope>
    <source>
        <strain evidence="4">CBS 103.79</strain>
    </source>
</reference>
<evidence type="ECO:0000313" key="4">
    <source>
        <dbReference type="EMBL" id="KAK3898847.1"/>
    </source>
</evidence>
<reference evidence="4" key="1">
    <citation type="journal article" date="2023" name="Mol. Phylogenet. Evol.">
        <title>Genome-scale phylogeny and comparative genomics of the fungal order Sordariales.</title>
        <authorList>
            <person name="Hensen N."/>
            <person name="Bonometti L."/>
            <person name="Westerberg I."/>
            <person name="Brannstrom I.O."/>
            <person name="Guillou S."/>
            <person name="Cros-Aarteil S."/>
            <person name="Calhoun S."/>
            <person name="Haridas S."/>
            <person name="Kuo A."/>
            <person name="Mondo S."/>
            <person name="Pangilinan J."/>
            <person name="Riley R."/>
            <person name="LaButti K."/>
            <person name="Andreopoulos B."/>
            <person name="Lipzen A."/>
            <person name="Chen C."/>
            <person name="Yan M."/>
            <person name="Daum C."/>
            <person name="Ng V."/>
            <person name="Clum A."/>
            <person name="Steindorff A."/>
            <person name="Ohm R.A."/>
            <person name="Martin F."/>
            <person name="Silar P."/>
            <person name="Natvig D.O."/>
            <person name="Lalanne C."/>
            <person name="Gautier V."/>
            <person name="Ament-Velasquez S.L."/>
            <person name="Kruys A."/>
            <person name="Hutchinson M.I."/>
            <person name="Powell A.J."/>
            <person name="Barry K."/>
            <person name="Miller A.N."/>
            <person name="Grigoriev I.V."/>
            <person name="Debuchy R."/>
            <person name="Gladieux P."/>
            <person name="Hiltunen Thoren M."/>
            <person name="Johannesson H."/>
        </authorList>
    </citation>
    <scope>NUCLEOTIDE SEQUENCE</scope>
    <source>
        <strain evidence="4">CBS 103.79</strain>
    </source>
</reference>
<accession>A0AAN6RPP5</accession>
<dbReference type="Proteomes" id="UP001303889">
    <property type="component" value="Unassembled WGS sequence"/>
</dbReference>
<comment type="caution">
    <text evidence="4">The sequence shown here is derived from an EMBL/GenBank/DDBJ whole genome shotgun (WGS) entry which is preliminary data.</text>
</comment>
<dbReference type="PRINTS" id="PR00092">
    <property type="entry name" value="TYROSINASE"/>
</dbReference>
<sequence length="379" mass="40982">MKLSTSLALATAAGASAFNLPSFEQFAVDSGLALAGLNGIALLNSASKYSGSCNIGNVKIRREWRTLSKAQRRSYISAVKCVQNTPSILPPGTAAGAKSLFDDFVYVHMQSTLFIHMTGNFLIWHRWYIHEYEKRLNACGYTDPLPYWEWGYDVNNPHNSPIFDGSDTSLGGDGDFVPGPGPVIQVPGAPDAVVLAKGTGGGCVTTGPFANMVTHLGPITQADPTADNARCLKRDLNADSGKRFASFRNTTDLILHSPNVEIFRTTMEADPNYKPGELGVHGGGHFMIGGDPGSDAFISSGDPAFYLHHAQIDRVYWIWQNLDFANRQGVFGTNTFLNFPPSANTTVEDLIDISPLANPVKIKTLMNTVGGTPLCYVYL</sequence>
<dbReference type="AlphaFoldDB" id="A0AAN6RPP5"/>
<evidence type="ECO:0000313" key="5">
    <source>
        <dbReference type="Proteomes" id="UP001303889"/>
    </source>
</evidence>
<dbReference type="InterPro" id="IPR050316">
    <property type="entry name" value="Tyrosinase/Hemocyanin"/>
</dbReference>
<dbReference type="GO" id="GO:0046872">
    <property type="term" value="F:metal ion binding"/>
    <property type="evidence" value="ECO:0007669"/>
    <property type="project" value="UniProtKB-KW"/>
</dbReference>
<dbReference type="InterPro" id="IPR002227">
    <property type="entry name" value="Tyrosinase_Cu-bd"/>
</dbReference>
<dbReference type="Pfam" id="PF00264">
    <property type="entry name" value="Tyrosinase"/>
    <property type="match status" value="1"/>
</dbReference>
<dbReference type="InterPro" id="IPR008922">
    <property type="entry name" value="Di-copper_centre_dom_sf"/>
</dbReference>
<keyword evidence="2" id="KW-0560">Oxidoreductase</keyword>
<dbReference type="Gene3D" id="1.10.1280.10">
    <property type="entry name" value="Di-copper center containing domain from catechol oxidase"/>
    <property type="match status" value="1"/>
</dbReference>
<dbReference type="PANTHER" id="PTHR11474:SF125">
    <property type="entry name" value="N-ACETYL-6-HYDROXYTRYPTOPHAN OXIDASE IVOB-RELATED"/>
    <property type="match status" value="1"/>
</dbReference>
<dbReference type="PANTHER" id="PTHR11474">
    <property type="entry name" value="TYROSINASE FAMILY MEMBER"/>
    <property type="match status" value="1"/>
</dbReference>
<dbReference type="GO" id="GO:0016491">
    <property type="term" value="F:oxidoreductase activity"/>
    <property type="evidence" value="ECO:0007669"/>
    <property type="project" value="UniProtKB-KW"/>
</dbReference>
<dbReference type="EMBL" id="MU855870">
    <property type="protein sequence ID" value="KAK3898847.1"/>
    <property type="molecule type" value="Genomic_DNA"/>
</dbReference>
<feature type="domain" description="Tyrosinase copper-binding" evidence="3">
    <location>
        <begin position="302"/>
        <end position="313"/>
    </location>
</feature>